<evidence type="ECO:0000256" key="7">
    <source>
        <dbReference type="ARBA" id="ARBA00022958"/>
    </source>
</evidence>
<organism evidence="12 13">
    <name type="scientific">Crinalium epipsammum PCC 9333</name>
    <dbReference type="NCBI Taxonomy" id="1173022"/>
    <lineage>
        <taxon>Bacteria</taxon>
        <taxon>Bacillati</taxon>
        <taxon>Cyanobacteriota</taxon>
        <taxon>Cyanophyceae</taxon>
        <taxon>Gomontiellales</taxon>
        <taxon>Gomontiellaceae</taxon>
        <taxon>Crinalium</taxon>
    </lineage>
</organism>
<evidence type="ECO:0000256" key="4">
    <source>
        <dbReference type="ARBA" id="ARBA00022692"/>
    </source>
</evidence>
<keyword evidence="8 11" id="KW-1133">Transmembrane helix</keyword>
<keyword evidence="1 11" id="KW-0813">Transport</keyword>
<dbReference type="GO" id="GO:0016787">
    <property type="term" value="F:hydrolase activity"/>
    <property type="evidence" value="ECO:0007669"/>
    <property type="project" value="UniProtKB-KW"/>
</dbReference>
<dbReference type="GO" id="GO:0005886">
    <property type="term" value="C:plasma membrane"/>
    <property type="evidence" value="ECO:0007669"/>
    <property type="project" value="UniProtKB-SubCell"/>
</dbReference>
<keyword evidence="5 11" id="KW-0547">Nucleotide-binding</keyword>
<dbReference type="PANTHER" id="PTHR30042">
    <property type="entry name" value="POTASSIUM-TRANSPORTING ATPASE C CHAIN"/>
    <property type="match status" value="1"/>
</dbReference>
<dbReference type="NCBIfam" id="NF001454">
    <property type="entry name" value="PRK00315.1"/>
    <property type="match status" value="1"/>
</dbReference>
<dbReference type="PATRIC" id="fig|1173022.3.peg.1372"/>
<dbReference type="NCBIfam" id="TIGR00681">
    <property type="entry name" value="kdpC"/>
    <property type="match status" value="1"/>
</dbReference>
<keyword evidence="9 11" id="KW-0406">Ion transport</keyword>
<dbReference type="Pfam" id="PF02669">
    <property type="entry name" value="KdpC"/>
    <property type="match status" value="1"/>
</dbReference>
<evidence type="ECO:0000256" key="11">
    <source>
        <dbReference type="HAMAP-Rule" id="MF_00276"/>
    </source>
</evidence>
<comment type="similarity">
    <text evidence="11">Belongs to the KdpC family.</text>
</comment>
<reference evidence="12 13" key="1">
    <citation type="submission" date="2012-06" db="EMBL/GenBank/DDBJ databases">
        <title>Finished chromosome of genome of Crinalium epipsammum PCC 9333.</title>
        <authorList>
            <consortium name="US DOE Joint Genome Institute"/>
            <person name="Gugger M."/>
            <person name="Coursin T."/>
            <person name="Rippka R."/>
            <person name="Tandeau De Marsac N."/>
            <person name="Huntemann M."/>
            <person name="Wei C.-L."/>
            <person name="Han J."/>
            <person name="Detter J.C."/>
            <person name="Han C."/>
            <person name="Tapia R."/>
            <person name="Davenport K."/>
            <person name="Daligault H."/>
            <person name="Erkkila T."/>
            <person name="Gu W."/>
            <person name="Munk A.C.C."/>
            <person name="Teshima H."/>
            <person name="Xu Y."/>
            <person name="Chain P."/>
            <person name="Chen A."/>
            <person name="Krypides N."/>
            <person name="Mavromatis K."/>
            <person name="Markowitz V."/>
            <person name="Szeto E."/>
            <person name="Ivanova N."/>
            <person name="Mikhailova N."/>
            <person name="Ovchinnikova G."/>
            <person name="Pagani I."/>
            <person name="Pati A."/>
            <person name="Goodwin L."/>
            <person name="Peters L."/>
            <person name="Pitluck S."/>
            <person name="Woyke T."/>
            <person name="Kerfeld C."/>
        </authorList>
    </citation>
    <scope>NUCLEOTIDE SEQUENCE [LARGE SCALE GENOMIC DNA]</scope>
    <source>
        <strain evidence="12 13">PCC 9333</strain>
    </source>
</reference>
<keyword evidence="3 11" id="KW-0633">Potassium transport</keyword>
<dbReference type="HOGENOM" id="CLU_077094_2_0_3"/>
<sequence length="200" mass="21833">MREIIKAIRITLVLWVITAVIYPLLIIVVGQVAFPYQANGSLIENQGKVIGSALIGQPFTSNQYFWSRPSTVAYSTVDPKNDKNNILKTGISGASNLAASNKKALIDDRIKPEIDRLKQANIQPTADLVYTSGSGLDPHISVEAAYSQTQRIAQNRSLSLDMVQALIPKYTEGRFLGIFGEPGVNVLKLNLALDNLKPPT</sequence>
<dbReference type="eggNOG" id="COG2156">
    <property type="taxonomic scope" value="Bacteria"/>
</dbReference>
<dbReference type="GO" id="GO:0008556">
    <property type="term" value="F:P-type potassium transmembrane transporter activity"/>
    <property type="evidence" value="ECO:0007669"/>
    <property type="project" value="InterPro"/>
</dbReference>
<dbReference type="OrthoDB" id="9809491at2"/>
<dbReference type="EMBL" id="CP003620">
    <property type="protein sequence ID" value="AFZ12166.1"/>
    <property type="molecule type" value="Genomic_DNA"/>
</dbReference>
<accession>K9VW26</accession>
<evidence type="ECO:0000256" key="9">
    <source>
        <dbReference type="ARBA" id="ARBA00023065"/>
    </source>
</evidence>
<comment type="subunit">
    <text evidence="11">The system is composed of three essential subunits: KdpA, KdpB and KdpC.</text>
</comment>
<dbReference type="NCBIfam" id="NF010607">
    <property type="entry name" value="PRK14003.1"/>
    <property type="match status" value="1"/>
</dbReference>
<evidence type="ECO:0000313" key="12">
    <source>
        <dbReference type="EMBL" id="AFZ12166.1"/>
    </source>
</evidence>
<keyword evidence="6 11" id="KW-0067">ATP-binding</keyword>
<dbReference type="PANTHER" id="PTHR30042:SF2">
    <property type="entry name" value="POTASSIUM-TRANSPORTING ATPASE KDPC SUBUNIT"/>
    <property type="match status" value="1"/>
</dbReference>
<dbReference type="InterPro" id="IPR003820">
    <property type="entry name" value="KdpC"/>
</dbReference>
<keyword evidence="10 11" id="KW-0472">Membrane</keyword>
<keyword evidence="12" id="KW-0378">Hydrolase</keyword>
<proteinExistence type="inferred from homology"/>
<dbReference type="RefSeq" id="WP_015202288.1">
    <property type="nucleotide sequence ID" value="NC_019753.1"/>
</dbReference>
<evidence type="ECO:0000256" key="2">
    <source>
        <dbReference type="ARBA" id="ARBA00022475"/>
    </source>
</evidence>
<gene>
    <name evidence="11" type="primary">kdpC</name>
    <name evidence="12" type="ORF">Cri9333_1266</name>
</gene>
<dbReference type="PIRSF" id="PIRSF001296">
    <property type="entry name" value="K_ATPase_KdpC"/>
    <property type="match status" value="1"/>
</dbReference>
<comment type="subcellular location">
    <subcellularLocation>
        <location evidence="11">Cell membrane</location>
        <topology evidence="11">Single-pass membrane protein</topology>
    </subcellularLocation>
</comment>
<name>K9VW26_9CYAN</name>
<dbReference type="KEGG" id="cep:Cri9333_1266"/>
<keyword evidence="4 11" id="KW-0812">Transmembrane</keyword>
<evidence type="ECO:0000256" key="1">
    <source>
        <dbReference type="ARBA" id="ARBA00022448"/>
    </source>
</evidence>
<dbReference type="STRING" id="1173022.Cri9333_1266"/>
<dbReference type="GO" id="GO:0005524">
    <property type="term" value="F:ATP binding"/>
    <property type="evidence" value="ECO:0007669"/>
    <property type="project" value="UniProtKB-UniRule"/>
</dbReference>
<evidence type="ECO:0000313" key="13">
    <source>
        <dbReference type="Proteomes" id="UP000010472"/>
    </source>
</evidence>
<comment type="function">
    <text evidence="11">Part of the high-affinity ATP-driven potassium transport (or Kdp) system, which catalyzes the hydrolysis of ATP coupled with the electrogenic transport of potassium into the cytoplasm. This subunit acts as a catalytic chaperone that increases the ATP-binding affinity of the ATP-hydrolyzing subunit KdpB by the formation of a transient KdpB/KdpC/ATP ternary complex.</text>
</comment>
<protein>
    <recommendedName>
        <fullName evidence="11">Potassium-transporting ATPase KdpC subunit</fullName>
    </recommendedName>
    <alternativeName>
        <fullName evidence="11">ATP phosphohydrolase [potassium-transporting] C chain</fullName>
    </alternativeName>
    <alternativeName>
        <fullName evidence="11">Potassium-binding and translocating subunit C</fullName>
    </alternativeName>
    <alternativeName>
        <fullName evidence="11">Potassium-translocating ATPase C chain</fullName>
    </alternativeName>
</protein>
<evidence type="ECO:0000256" key="10">
    <source>
        <dbReference type="ARBA" id="ARBA00023136"/>
    </source>
</evidence>
<evidence type="ECO:0000256" key="3">
    <source>
        <dbReference type="ARBA" id="ARBA00022538"/>
    </source>
</evidence>
<dbReference type="Proteomes" id="UP000010472">
    <property type="component" value="Chromosome"/>
</dbReference>
<keyword evidence="13" id="KW-1185">Reference proteome</keyword>
<dbReference type="HAMAP" id="MF_00276">
    <property type="entry name" value="KdpC"/>
    <property type="match status" value="1"/>
</dbReference>
<evidence type="ECO:0000256" key="5">
    <source>
        <dbReference type="ARBA" id="ARBA00022741"/>
    </source>
</evidence>
<dbReference type="AlphaFoldDB" id="K9VW26"/>
<keyword evidence="2 11" id="KW-1003">Cell membrane</keyword>
<evidence type="ECO:0000256" key="6">
    <source>
        <dbReference type="ARBA" id="ARBA00022840"/>
    </source>
</evidence>
<feature type="transmembrane region" description="Helical" evidence="11">
    <location>
        <begin position="12"/>
        <end position="34"/>
    </location>
</feature>
<evidence type="ECO:0000256" key="8">
    <source>
        <dbReference type="ARBA" id="ARBA00022989"/>
    </source>
</evidence>
<keyword evidence="7 11" id="KW-0630">Potassium</keyword>